<dbReference type="InterPro" id="IPR002478">
    <property type="entry name" value="PUA"/>
</dbReference>
<dbReference type="Gene3D" id="3.10.450.90">
    <property type="entry name" value="ArcTGT, C2 domain"/>
    <property type="match status" value="1"/>
</dbReference>
<dbReference type="Gene3D" id="2.30.130.10">
    <property type="entry name" value="PUA domain"/>
    <property type="match status" value="1"/>
</dbReference>
<dbReference type="STRING" id="43928.SAMN05443636_1436"/>
<dbReference type="SMART" id="SM00359">
    <property type="entry name" value="PUA"/>
    <property type="match status" value="1"/>
</dbReference>
<dbReference type="InterPro" id="IPR036974">
    <property type="entry name" value="PUA_sf"/>
</dbReference>
<dbReference type="InterPro" id="IPR038250">
    <property type="entry name" value="TGT_C2_sf"/>
</dbReference>
<dbReference type="InterPro" id="IPR015947">
    <property type="entry name" value="PUA-like_sf"/>
</dbReference>
<dbReference type="EMBL" id="FQWV01000003">
    <property type="protein sequence ID" value="SHG96009.1"/>
    <property type="molecule type" value="Genomic_DNA"/>
</dbReference>
<dbReference type="InterPro" id="IPR004521">
    <property type="entry name" value="Uncharacterised_CHP00451"/>
</dbReference>
<dbReference type="Pfam" id="PF01472">
    <property type="entry name" value="PUA"/>
    <property type="match status" value="1"/>
</dbReference>
<dbReference type="NCBIfam" id="TIGR00451">
    <property type="entry name" value="unchar_dom_2"/>
    <property type="match status" value="1"/>
</dbReference>
<sequence length="157" mass="16661">MSGDATLDDLRTVADYQFGAGAGGALFPPDEDVTVRRSTSGRPRQVTCDAGRVVSYRTDGRFTLGVEGGRRLRSALAHPEYSVVVGDESAPFVRDGKNVFAKFVSEVGDAVRPRDEVTVVHEDGTVLGVGRAELAAAEMRDFSTGMAVKVRSGAVPE</sequence>
<dbReference type="SUPFAM" id="SSF88697">
    <property type="entry name" value="PUA domain-like"/>
    <property type="match status" value="1"/>
</dbReference>
<name>A0A1M5P3M0_9EURY</name>
<dbReference type="PROSITE" id="PS50890">
    <property type="entry name" value="PUA"/>
    <property type="match status" value="1"/>
</dbReference>
<dbReference type="GO" id="GO:0003723">
    <property type="term" value="F:RNA binding"/>
    <property type="evidence" value="ECO:0007669"/>
    <property type="project" value="InterPro"/>
</dbReference>
<dbReference type="SUPFAM" id="SSF88802">
    <property type="entry name" value="Pre-PUA domain"/>
    <property type="match status" value="1"/>
</dbReference>
<dbReference type="AlphaFoldDB" id="A0A1M5P3M0"/>
<proteinExistence type="predicted"/>
<accession>A0A1M5P3M0</accession>
<evidence type="ECO:0000313" key="2">
    <source>
        <dbReference type="EMBL" id="SHG96009.1"/>
    </source>
</evidence>
<dbReference type="CDD" id="cd21149">
    <property type="entry name" value="PUA_archaeosine_TGT"/>
    <property type="match status" value="1"/>
</dbReference>
<reference evidence="2 3" key="1">
    <citation type="submission" date="2016-11" db="EMBL/GenBank/DDBJ databases">
        <authorList>
            <person name="Jaros S."/>
            <person name="Januszkiewicz K."/>
            <person name="Wedrychowicz H."/>
        </authorList>
    </citation>
    <scope>NUCLEOTIDE SEQUENCE [LARGE SCALE GENOMIC DNA]</scope>
    <source>
        <strain evidence="2 3">DSM 9297</strain>
    </source>
</reference>
<evidence type="ECO:0000259" key="1">
    <source>
        <dbReference type="SMART" id="SM00359"/>
    </source>
</evidence>
<dbReference type="InterPro" id="IPR029402">
    <property type="entry name" value="TGT_C2"/>
</dbReference>
<dbReference type="RefSeq" id="WP_073307961.1">
    <property type="nucleotide sequence ID" value="NZ_FQWV01000003.1"/>
</dbReference>
<organism evidence="2 3">
    <name type="scientific">Halobaculum gomorrense</name>
    <dbReference type="NCBI Taxonomy" id="43928"/>
    <lineage>
        <taxon>Archaea</taxon>
        <taxon>Methanobacteriati</taxon>
        <taxon>Methanobacteriota</taxon>
        <taxon>Stenosarchaea group</taxon>
        <taxon>Halobacteria</taxon>
        <taxon>Halobacteriales</taxon>
        <taxon>Haloferacaceae</taxon>
        <taxon>Halobaculum</taxon>
    </lineage>
</organism>
<evidence type="ECO:0000313" key="3">
    <source>
        <dbReference type="Proteomes" id="UP000184357"/>
    </source>
</evidence>
<gene>
    <name evidence="2" type="ORF">SAMN05443636_1436</name>
</gene>
<keyword evidence="3" id="KW-1185">Reference proteome</keyword>
<feature type="domain" description="PUA" evidence="1">
    <location>
        <begin position="81"/>
        <end position="155"/>
    </location>
</feature>
<dbReference type="Proteomes" id="UP000184357">
    <property type="component" value="Unassembled WGS sequence"/>
</dbReference>
<dbReference type="OrthoDB" id="7576at2157"/>
<dbReference type="Pfam" id="PF14810">
    <property type="entry name" value="TGT_C2"/>
    <property type="match status" value="1"/>
</dbReference>
<protein>
    <submittedName>
        <fullName evidence="2">Conserved protein with predicted RNA binding PUA domain</fullName>
    </submittedName>
</protein>